<feature type="compositionally biased region" description="Pro residues" evidence="1">
    <location>
        <begin position="273"/>
        <end position="283"/>
    </location>
</feature>
<organism evidence="2 3">
    <name type="scientific">Mycena metata</name>
    <dbReference type="NCBI Taxonomy" id="1033252"/>
    <lineage>
        <taxon>Eukaryota</taxon>
        <taxon>Fungi</taxon>
        <taxon>Dikarya</taxon>
        <taxon>Basidiomycota</taxon>
        <taxon>Agaricomycotina</taxon>
        <taxon>Agaricomycetes</taxon>
        <taxon>Agaricomycetidae</taxon>
        <taxon>Agaricales</taxon>
        <taxon>Marasmiineae</taxon>
        <taxon>Mycenaceae</taxon>
        <taxon>Mycena</taxon>
    </lineage>
</organism>
<evidence type="ECO:0000313" key="3">
    <source>
        <dbReference type="Proteomes" id="UP001215598"/>
    </source>
</evidence>
<feature type="compositionally biased region" description="Acidic residues" evidence="1">
    <location>
        <begin position="968"/>
        <end position="981"/>
    </location>
</feature>
<feature type="compositionally biased region" description="Polar residues" evidence="1">
    <location>
        <begin position="38"/>
        <end position="53"/>
    </location>
</feature>
<feature type="compositionally biased region" description="Basic and acidic residues" evidence="1">
    <location>
        <begin position="786"/>
        <end position="796"/>
    </location>
</feature>
<feature type="region of interest" description="Disordered" evidence="1">
    <location>
        <begin position="940"/>
        <end position="981"/>
    </location>
</feature>
<comment type="caution">
    <text evidence="2">The sequence shown here is derived from an EMBL/GenBank/DDBJ whole genome shotgun (WGS) entry which is preliminary data.</text>
</comment>
<gene>
    <name evidence="2" type="ORF">B0H16DRAFT_1740179</name>
</gene>
<feature type="compositionally biased region" description="Basic and acidic residues" evidence="1">
    <location>
        <begin position="829"/>
        <end position="842"/>
    </location>
</feature>
<evidence type="ECO:0000313" key="2">
    <source>
        <dbReference type="EMBL" id="KAJ7718137.1"/>
    </source>
</evidence>
<dbReference type="AlphaFoldDB" id="A0AAD7HDB2"/>
<protein>
    <submittedName>
        <fullName evidence="2">Uncharacterized protein</fullName>
    </submittedName>
</protein>
<accession>A0AAD7HDB2</accession>
<evidence type="ECO:0000256" key="1">
    <source>
        <dbReference type="SAM" id="MobiDB-lite"/>
    </source>
</evidence>
<sequence>MNTHQSQPTRSLRSNAPLPDPLKRKDTSKKTPADKKATTSSKKLPTAPTSHRGCQQKKRDERADLQPPIPVLETRHGTGSPEPNERDGPEAPTPVAPTSTSTSTAPGATTSTTAPTSTPAPTTSTTAPTSTMAPTTSTTTLTPTTTATLTTSMTSTTVGAFSTVNPTTSIAATNSTATGTDTSTTVSADTTTASQFRFGGPAIQIGSQKEHPPFSLFGPPHSNLLPGSSRFAPPANELPRSTLFLPPDSWQQNTVFGPLGLHTDDSPHSPNEAPTPPLPPRSPTPQQLQHTPPTQSPLPCTPPAQSPPPHTPPAQSLLPHTPPAQSPLPHTPPGTKSRSRSRSRSRSPSPPTRGNKGKAKAPAEPDPTLQFLGSHRDHHPELPTQPAPAARRGKGEAVNNELALKREAKKEVLAALRVDVLEVHRQWNNVAKDLAQRHHVGVDDVHEMLRSESTWGSIKHRYNKFNAKTWRRGQELNAGKGPGERLDMHAIHDIINSEPEGTWSTNDLKQLRKDYLAYKEREEKGTRGSNRDAAKDVTSMGDKFLEEIQRLEQRTGASAFVVIAGSDVNDTIRPAIIVSPKTARFLPEVLKMPGDALAQCLHRWATLGDDVKPTKSQNRRAEVVTMLVDSLNAMFDTSTLKMEYTHYDNRVRAGMGVQLVGWPQGVAFAAPSTLGTGGAAAIDKLWEVLKCKTLHWEDIPTKAHDALLEEYPLQAKNWKTWERQRELARVKAKAAGLVDGPAADVPKMKKKKRVEGEKGEGEGNGDGDGGATKGKKRKQAVEVVEEGDKGEGEGPEKKKKKKQAVEAGEEDVERVVGDKERKKKRKKKDAVEVATGEKEPEKKRKRRDGSKGDEEPPQKKVAFTHRRTTEERARAYKTPAIVPSSDEEENEAPHTTKSVDRGPLDPNHPRDKFLLDQAKLEAVAAASRSSSGIPIASLSAKPVASGSHLSGAIAKKVHHKKRTISEVAADDADDETYSGSN</sequence>
<feature type="compositionally biased region" description="Basic and acidic residues" evidence="1">
    <location>
        <begin position="849"/>
        <end position="858"/>
    </location>
</feature>
<feature type="region of interest" description="Disordered" evidence="1">
    <location>
        <begin position="220"/>
        <end position="398"/>
    </location>
</feature>
<feature type="compositionally biased region" description="Polar residues" evidence="1">
    <location>
        <begin position="1"/>
        <end position="14"/>
    </location>
</feature>
<feature type="compositionally biased region" description="Low complexity" evidence="1">
    <location>
        <begin position="96"/>
        <end position="145"/>
    </location>
</feature>
<feature type="compositionally biased region" description="Low complexity" evidence="1">
    <location>
        <begin position="284"/>
        <end position="293"/>
    </location>
</feature>
<feature type="compositionally biased region" description="Pro residues" evidence="1">
    <location>
        <begin position="320"/>
        <end position="332"/>
    </location>
</feature>
<dbReference type="Proteomes" id="UP001215598">
    <property type="component" value="Unassembled WGS sequence"/>
</dbReference>
<feature type="compositionally biased region" description="Gly residues" evidence="1">
    <location>
        <begin position="762"/>
        <end position="772"/>
    </location>
</feature>
<feature type="region of interest" description="Disordered" evidence="1">
    <location>
        <begin position="1"/>
        <end position="145"/>
    </location>
</feature>
<feature type="compositionally biased region" description="Pro residues" evidence="1">
    <location>
        <begin position="294"/>
        <end position="312"/>
    </location>
</feature>
<proteinExistence type="predicted"/>
<feature type="region of interest" description="Disordered" evidence="1">
    <location>
        <begin position="741"/>
        <end position="911"/>
    </location>
</feature>
<keyword evidence="3" id="KW-1185">Reference proteome</keyword>
<feature type="compositionally biased region" description="Basic and acidic residues" evidence="1">
    <location>
        <begin position="21"/>
        <end position="37"/>
    </location>
</feature>
<name>A0AAD7HDB2_9AGAR</name>
<reference evidence="2" key="1">
    <citation type="submission" date="2023-03" db="EMBL/GenBank/DDBJ databases">
        <title>Massive genome expansion in bonnet fungi (Mycena s.s.) driven by repeated elements and novel gene families across ecological guilds.</title>
        <authorList>
            <consortium name="Lawrence Berkeley National Laboratory"/>
            <person name="Harder C.B."/>
            <person name="Miyauchi S."/>
            <person name="Viragh M."/>
            <person name="Kuo A."/>
            <person name="Thoen E."/>
            <person name="Andreopoulos B."/>
            <person name="Lu D."/>
            <person name="Skrede I."/>
            <person name="Drula E."/>
            <person name="Henrissat B."/>
            <person name="Morin E."/>
            <person name="Kohler A."/>
            <person name="Barry K."/>
            <person name="LaButti K."/>
            <person name="Morin E."/>
            <person name="Salamov A."/>
            <person name="Lipzen A."/>
            <person name="Mereny Z."/>
            <person name="Hegedus B."/>
            <person name="Baldrian P."/>
            <person name="Stursova M."/>
            <person name="Weitz H."/>
            <person name="Taylor A."/>
            <person name="Grigoriev I.V."/>
            <person name="Nagy L.G."/>
            <person name="Martin F."/>
            <person name="Kauserud H."/>
        </authorList>
    </citation>
    <scope>NUCLEOTIDE SEQUENCE</scope>
    <source>
        <strain evidence="2">CBHHK182m</strain>
    </source>
</reference>
<feature type="compositionally biased region" description="Basic and acidic residues" evidence="1">
    <location>
        <begin position="891"/>
        <end position="911"/>
    </location>
</feature>
<dbReference type="EMBL" id="JARKIB010000268">
    <property type="protein sequence ID" value="KAJ7718137.1"/>
    <property type="molecule type" value="Genomic_DNA"/>
</dbReference>